<protein>
    <recommendedName>
        <fullName evidence="6">Thioredoxin domain-containing protein</fullName>
    </recommendedName>
</protein>
<keyword evidence="2 3" id="KW-0186">Copper</keyword>
<dbReference type="GO" id="GO:0046872">
    <property type="term" value="F:metal ion binding"/>
    <property type="evidence" value="ECO:0007669"/>
    <property type="project" value="UniProtKB-KW"/>
</dbReference>
<keyword evidence="5" id="KW-0812">Transmembrane</keyword>
<sequence length="229" mass="25542">MSIPQQSTRSTAPIRRPALIFGGVLWLVAFGALILLFYKMPEGALTSEVPPVEEQSESIWGNEPIRNFSLTDSTGSEVTRQDLAGKPFVVGFIFTRCAGPCPRVSGQMRLLQDKMKALKIDARLVTLTVDPDYDTPEILAQYAEIFGADSERWIFLTGQKSNVYQLITDDFLMPVQEMEGDERQPGFEVLHTTNLLLIDEDGVVRGKYNAVLPNEMEDLKRELATRAGS</sequence>
<dbReference type="Gene3D" id="3.40.30.10">
    <property type="entry name" value="Glutaredoxin"/>
    <property type="match status" value="1"/>
</dbReference>
<dbReference type="PANTHER" id="PTHR12151">
    <property type="entry name" value="ELECTRON TRANSPORT PROTIN SCO1/SENC FAMILY MEMBER"/>
    <property type="match status" value="1"/>
</dbReference>
<dbReference type="PROSITE" id="PS51352">
    <property type="entry name" value="THIOREDOXIN_2"/>
    <property type="match status" value="1"/>
</dbReference>
<feature type="binding site" evidence="3">
    <location>
        <position position="191"/>
    </location>
    <ligand>
        <name>Cu cation</name>
        <dbReference type="ChEBI" id="CHEBI:23378"/>
    </ligand>
</feature>
<name>A0A517R3X5_9PLAN</name>
<keyword evidence="5" id="KW-1133">Transmembrane helix</keyword>
<keyword evidence="5" id="KW-0472">Membrane</keyword>
<dbReference type="Pfam" id="PF02630">
    <property type="entry name" value="SCO1-SenC"/>
    <property type="match status" value="1"/>
</dbReference>
<dbReference type="SUPFAM" id="SSF52833">
    <property type="entry name" value="Thioredoxin-like"/>
    <property type="match status" value="1"/>
</dbReference>
<dbReference type="AlphaFoldDB" id="A0A517R3X5"/>
<dbReference type="CDD" id="cd02968">
    <property type="entry name" value="SCO"/>
    <property type="match status" value="1"/>
</dbReference>
<reference evidence="7 8" key="1">
    <citation type="submission" date="2019-02" db="EMBL/GenBank/DDBJ databases">
        <title>Deep-cultivation of Planctomycetes and their phenomic and genomic characterization uncovers novel biology.</title>
        <authorList>
            <person name="Wiegand S."/>
            <person name="Jogler M."/>
            <person name="Boedeker C."/>
            <person name="Pinto D."/>
            <person name="Vollmers J."/>
            <person name="Rivas-Marin E."/>
            <person name="Kohn T."/>
            <person name="Peeters S.H."/>
            <person name="Heuer A."/>
            <person name="Rast P."/>
            <person name="Oberbeckmann S."/>
            <person name="Bunk B."/>
            <person name="Jeske O."/>
            <person name="Meyerdierks A."/>
            <person name="Storesund J.E."/>
            <person name="Kallscheuer N."/>
            <person name="Luecker S."/>
            <person name="Lage O.M."/>
            <person name="Pohl T."/>
            <person name="Merkel B.J."/>
            <person name="Hornburger P."/>
            <person name="Mueller R.-W."/>
            <person name="Bruemmer F."/>
            <person name="Labrenz M."/>
            <person name="Spormann A.M."/>
            <person name="Op den Camp H."/>
            <person name="Overmann J."/>
            <person name="Amann R."/>
            <person name="Jetten M.S.M."/>
            <person name="Mascher T."/>
            <person name="Medema M.H."/>
            <person name="Devos D.P."/>
            <person name="Kaster A.-K."/>
            <person name="Ovreas L."/>
            <person name="Rohde M."/>
            <person name="Galperin M.Y."/>
            <person name="Jogler C."/>
        </authorList>
    </citation>
    <scope>NUCLEOTIDE SEQUENCE [LARGE SCALE GENOMIC DNA]</scope>
    <source>
        <strain evidence="7 8">Pan189</strain>
    </source>
</reference>
<evidence type="ECO:0000256" key="1">
    <source>
        <dbReference type="ARBA" id="ARBA00010996"/>
    </source>
</evidence>
<proteinExistence type="inferred from homology"/>
<evidence type="ECO:0000313" key="8">
    <source>
        <dbReference type="Proteomes" id="UP000317318"/>
    </source>
</evidence>
<evidence type="ECO:0000256" key="5">
    <source>
        <dbReference type="SAM" id="Phobius"/>
    </source>
</evidence>
<feature type="binding site" evidence="3">
    <location>
        <position position="97"/>
    </location>
    <ligand>
        <name>Cu cation</name>
        <dbReference type="ChEBI" id="CHEBI:23378"/>
    </ligand>
</feature>
<feature type="domain" description="Thioredoxin" evidence="6">
    <location>
        <begin position="59"/>
        <end position="228"/>
    </location>
</feature>
<comment type="similarity">
    <text evidence="1">Belongs to the SCO1/2 family.</text>
</comment>
<dbReference type="InterPro" id="IPR036249">
    <property type="entry name" value="Thioredoxin-like_sf"/>
</dbReference>
<dbReference type="KEGG" id="svp:Pan189_29610"/>
<organism evidence="7 8">
    <name type="scientific">Stratiformator vulcanicus</name>
    <dbReference type="NCBI Taxonomy" id="2527980"/>
    <lineage>
        <taxon>Bacteria</taxon>
        <taxon>Pseudomonadati</taxon>
        <taxon>Planctomycetota</taxon>
        <taxon>Planctomycetia</taxon>
        <taxon>Planctomycetales</taxon>
        <taxon>Planctomycetaceae</taxon>
        <taxon>Stratiformator</taxon>
    </lineage>
</organism>
<evidence type="ECO:0000313" key="7">
    <source>
        <dbReference type="EMBL" id="QDT38566.1"/>
    </source>
</evidence>
<gene>
    <name evidence="7" type="ORF">Pan189_29610</name>
</gene>
<feature type="binding site" evidence="3">
    <location>
        <position position="101"/>
    </location>
    <ligand>
        <name>Cu cation</name>
        <dbReference type="ChEBI" id="CHEBI:23378"/>
    </ligand>
</feature>
<evidence type="ECO:0000259" key="6">
    <source>
        <dbReference type="PROSITE" id="PS51352"/>
    </source>
</evidence>
<feature type="disulfide bond" description="Redox-active" evidence="4">
    <location>
        <begin position="97"/>
        <end position="101"/>
    </location>
</feature>
<evidence type="ECO:0000256" key="2">
    <source>
        <dbReference type="ARBA" id="ARBA00023008"/>
    </source>
</evidence>
<dbReference type="InterPro" id="IPR013766">
    <property type="entry name" value="Thioredoxin_domain"/>
</dbReference>
<dbReference type="PANTHER" id="PTHR12151:SF25">
    <property type="entry name" value="LINALOOL DEHYDRATASE_ISOMERASE DOMAIN-CONTAINING PROTEIN"/>
    <property type="match status" value="1"/>
</dbReference>
<dbReference type="RefSeq" id="WP_145364662.1">
    <property type="nucleotide sequence ID" value="NZ_CP036268.1"/>
</dbReference>
<feature type="transmembrane region" description="Helical" evidence="5">
    <location>
        <begin position="18"/>
        <end position="38"/>
    </location>
</feature>
<accession>A0A517R3X5</accession>
<evidence type="ECO:0000256" key="4">
    <source>
        <dbReference type="PIRSR" id="PIRSR603782-2"/>
    </source>
</evidence>
<keyword evidence="4" id="KW-1015">Disulfide bond</keyword>
<dbReference type="Proteomes" id="UP000317318">
    <property type="component" value="Chromosome"/>
</dbReference>
<dbReference type="OrthoDB" id="9811998at2"/>
<keyword evidence="3" id="KW-0479">Metal-binding</keyword>
<dbReference type="EMBL" id="CP036268">
    <property type="protein sequence ID" value="QDT38566.1"/>
    <property type="molecule type" value="Genomic_DNA"/>
</dbReference>
<dbReference type="InterPro" id="IPR003782">
    <property type="entry name" value="SCO1/SenC"/>
</dbReference>
<keyword evidence="8" id="KW-1185">Reference proteome</keyword>
<evidence type="ECO:0000256" key="3">
    <source>
        <dbReference type="PIRSR" id="PIRSR603782-1"/>
    </source>
</evidence>